<feature type="signal peptide" evidence="1">
    <location>
        <begin position="1"/>
        <end position="36"/>
    </location>
</feature>
<proteinExistence type="predicted"/>
<dbReference type="InterPro" id="IPR011969">
    <property type="entry name" value="Clan_AA_Asp_peptidase_C"/>
</dbReference>
<gene>
    <name evidence="2" type="ORF">AW06_004049</name>
</gene>
<protein>
    <submittedName>
        <fullName evidence="2">Clan AA aspartic protease</fullName>
    </submittedName>
</protein>
<evidence type="ECO:0000313" key="2">
    <source>
        <dbReference type="EMBL" id="KFB74947.1"/>
    </source>
</evidence>
<dbReference type="InterPro" id="IPR001969">
    <property type="entry name" value="Aspartic_peptidase_AS"/>
</dbReference>
<keyword evidence="2" id="KW-0645">Protease</keyword>
<dbReference type="Gene3D" id="2.40.70.10">
    <property type="entry name" value="Acid Proteases"/>
    <property type="match status" value="1"/>
</dbReference>
<sequence length="228" mass="23924">MVKRRVGNGGHWRCGWMAIRQVLCLSSCLLCGSALAVDVGLAGVFPGKALLTINGGAPRTVAVGTKTDEGIKVLSVDNDTATIETDGKKRILRVGQNVASQPAGEGGGKAVLTADGSGHFLTTGNINGTTVRFLVDTGATMISLGAGDARRIGIDASKGQRGVTSTANGPALVIHIKLDTVRVGEIVLNNVDALVHQQDLPFALLGMSFLNRMEMQRDGQTMTLRKRY</sequence>
<name>A0A080M118_9PROT</name>
<keyword evidence="1" id="KW-0732">Signal</keyword>
<keyword evidence="3" id="KW-1185">Reference proteome</keyword>
<dbReference type="STRING" id="1453999.AW06_004049"/>
<dbReference type="EMBL" id="JDST02000112">
    <property type="protein sequence ID" value="KFB74947.1"/>
    <property type="molecule type" value="Genomic_DNA"/>
</dbReference>
<dbReference type="InterPro" id="IPR021109">
    <property type="entry name" value="Peptidase_aspartic_dom_sf"/>
</dbReference>
<dbReference type="AlphaFoldDB" id="A0A080M118"/>
<evidence type="ECO:0000313" key="3">
    <source>
        <dbReference type="Proteomes" id="UP000021315"/>
    </source>
</evidence>
<dbReference type="Pfam" id="PF13975">
    <property type="entry name" value="gag-asp_proteas"/>
    <property type="match status" value="1"/>
</dbReference>
<accession>A0A080M118</accession>
<evidence type="ECO:0000256" key="1">
    <source>
        <dbReference type="SAM" id="SignalP"/>
    </source>
</evidence>
<dbReference type="RefSeq" id="WP_246148361.1">
    <property type="nucleotide sequence ID" value="NZ_JDST02000112.1"/>
</dbReference>
<dbReference type="Proteomes" id="UP000021315">
    <property type="component" value="Unassembled WGS sequence"/>
</dbReference>
<dbReference type="NCBIfam" id="TIGR02281">
    <property type="entry name" value="clan_AA_DTGA"/>
    <property type="match status" value="1"/>
</dbReference>
<keyword evidence="2" id="KW-0378">Hydrolase</keyword>
<dbReference type="CDD" id="cd05483">
    <property type="entry name" value="retropepsin_like_bacteria"/>
    <property type="match status" value="1"/>
</dbReference>
<dbReference type="GO" id="GO:0006508">
    <property type="term" value="P:proteolysis"/>
    <property type="evidence" value="ECO:0007669"/>
    <property type="project" value="UniProtKB-KW"/>
</dbReference>
<dbReference type="InterPro" id="IPR034122">
    <property type="entry name" value="Retropepsin-like_bacterial"/>
</dbReference>
<comment type="caution">
    <text evidence="2">The sequence shown here is derived from an EMBL/GenBank/DDBJ whole genome shotgun (WGS) entry which is preliminary data.</text>
</comment>
<dbReference type="GO" id="GO:0004190">
    <property type="term" value="F:aspartic-type endopeptidase activity"/>
    <property type="evidence" value="ECO:0007669"/>
    <property type="project" value="InterPro"/>
</dbReference>
<dbReference type="PROSITE" id="PS00141">
    <property type="entry name" value="ASP_PROTEASE"/>
    <property type="match status" value="1"/>
</dbReference>
<reference evidence="2" key="1">
    <citation type="submission" date="2014-02" db="EMBL/GenBank/DDBJ databases">
        <title>Expanding our view of genomic diversity in Candidatus Accumulibacter clades.</title>
        <authorList>
            <person name="Skennerton C.T."/>
            <person name="Barr J.J."/>
            <person name="Slater F.R."/>
            <person name="Bond P.L."/>
            <person name="Tyson G.W."/>
        </authorList>
    </citation>
    <scope>NUCLEOTIDE SEQUENCE [LARGE SCALE GENOMIC DNA]</scope>
</reference>
<feature type="chain" id="PRO_5001751003" evidence="1">
    <location>
        <begin position="37"/>
        <end position="228"/>
    </location>
</feature>
<dbReference type="SUPFAM" id="SSF50630">
    <property type="entry name" value="Acid proteases"/>
    <property type="match status" value="1"/>
</dbReference>
<organism evidence="2 3">
    <name type="scientific">Candidatus Accumulibacter cognatus</name>
    <dbReference type="NCBI Taxonomy" id="2954383"/>
    <lineage>
        <taxon>Bacteria</taxon>
        <taxon>Pseudomonadati</taxon>
        <taxon>Pseudomonadota</taxon>
        <taxon>Betaproteobacteria</taxon>
        <taxon>Candidatus Accumulibacter</taxon>
    </lineage>
</organism>